<evidence type="ECO:0000256" key="1">
    <source>
        <dbReference type="SAM" id="MobiDB-lite"/>
    </source>
</evidence>
<organism evidence="2 3">
    <name type="scientific">Actinoplanes nipponensis</name>
    <dbReference type="NCBI Taxonomy" id="135950"/>
    <lineage>
        <taxon>Bacteria</taxon>
        <taxon>Bacillati</taxon>
        <taxon>Actinomycetota</taxon>
        <taxon>Actinomycetes</taxon>
        <taxon>Micromonosporales</taxon>
        <taxon>Micromonosporaceae</taxon>
        <taxon>Actinoplanes</taxon>
    </lineage>
</organism>
<name>A0A919JPS0_9ACTN</name>
<feature type="region of interest" description="Disordered" evidence="1">
    <location>
        <begin position="29"/>
        <end position="112"/>
    </location>
</feature>
<reference evidence="2" key="1">
    <citation type="submission" date="2021-01" db="EMBL/GenBank/DDBJ databases">
        <title>Whole genome shotgun sequence of Actinoplanes nipponensis NBRC 14063.</title>
        <authorList>
            <person name="Komaki H."/>
            <person name="Tamura T."/>
        </authorList>
    </citation>
    <scope>NUCLEOTIDE SEQUENCE</scope>
    <source>
        <strain evidence="2">NBRC 14063</strain>
    </source>
</reference>
<evidence type="ECO:0000313" key="3">
    <source>
        <dbReference type="Proteomes" id="UP000647172"/>
    </source>
</evidence>
<keyword evidence="3" id="KW-1185">Reference proteome</keyword>
<accession>A0A919JPS0</accession>
<sequence>MQALACADLGEFEWAFRPERLKIQLKALPGRPRSYARTRASCAPHNLHRSQPAPHSPRLTARASQPAPHSPRLTARASQPASHGPRLTARASQPAPHSPRPLTARAGRILVS</sequence>
<gene>
    <name evidence="2" type="ORF">Ani05nite_67640</name>
</gene>
<dbReference type="AlphaFoldDB" id="A0A919JPS0"/>
<evidence type="ECO:0000313" key="2">
    <source>
        <dbReference type="EMBL" id="GIE53230.1"/>
    </source>
</evidence>
<proteinExistence type="predicted"/>
<dbReference type="Proteomes" id="UP000647172">
    <property type="component" value="Unassembled WGS sequence"/>
</dbReference>
<dbReference type="EMBL" id="BOMQ01000080">
    <property type="protein sequence ID" value="GIE53230.1"/>
    <property type="molecule type" value="Genomic_DNA"/>
</dbReference>
<comment type="caution">
    <text evidence="2">The sequence shown here is derived from an EMBL/GenBank/DDBJ whole genome shotgun (WGS) entry which is preliminary data.</text>
</comment>
<protein>
    <submittedName>
        <fullName evidence="2">Uncharacterized protein</fullName>
    </submittedName>
</protein>